<accession>A0A8S2XUF7</accession>
<organism evidence="3 4">
    <name type="scientific">Didymodactylos carnosus</name>
    <dbReference type="NCBI Taxonomy" id="1234261"/>
    <lineage>
        <taxon>Eukaryota</taxon>
        <taxon>Metazoa</taxon>
        <taxon>Spiralia</taxon>
        <taxon>Gnathifera</taxon>
        <taxon>Rotifera</taxon>
        <taxon>Eurotatoria</taxon>
        <taxon>Bdelloidea</taxon>
        <taxon>Philodinida</taxon>
        <taxon>Philodinidae</taxon>
        <taxon>Didymodactylos</taxon>
    </lineage>
</organism>
<sequence>SEDNCISFVNTMHLKCDTFNWTDTNGIRTQTVTTLNAITTTELLPEAEDENDQNTDVNEKKVTLMKHINSVEKENDKLRQQIHEHDCSQTENDQLKKDNA</sequence>
<reference evidence="3" key="1">
    <citation type="submission" date="2021-02" db="EMBL/GenBank/DDBJ databases">
        <authorList>
            <person name="Nowell W R."/>
        </authorList>
    </citation>
    <scope>NUCLEOTIDE SEQUENCE</scope>
</reference>
<protein>
    <submittedName>
        <fullName evidence="3">Uncharacterized protein</fullName>
    </submittedName>
</protein>
<evidence type="ECO:0000256" key="1">
    <source>
        <dbReference type="SAM" id="Coils"/>
    </source>
</evidence>
<keyword evidence="1" id="KW-0175">Coiled coil</keyword>
<proteinExistence type="predicted"/>
<evidence type="ECO:0000313" key="4">
    <source>
        <dbReference type="Proteomes" id="UP000682733"/>
    </source>
</evidence>
<name>A0A8S2XUF7_9BILA</name>
<comment type="caution">
    <text evidence="3">The sequence shown here is derived from an EMBL/GenBank/DDBJ whole genome shotgun (WGS) entry which is preliminary data.</text>
</comment>
<gene>
    <name evidence="2" type="ORF">OVA965_LOCUS45212</name>
    <name evidence="3" type="ORF">TMI583_LOCUS48501</name>
</gene>
<evidence type="ECO:0000313" key="3">
    <source>
        <dbReference type="EMBL" id="CAF4515349.1"/>
    </source>
</evidence>
<feature type="non-terminal residue" evidence="3">
    <location>
        <position position="100"/>
    </location>
</feature>
<feature type="non-terminal residue" evidence="3">
    <location>
        <position position="1"/>
    </location>
</feature>
<feature type="coiled-coil region" evidence="1">
    <location>
        <begin position="61"/>
        <end position="88"/>
    </location>
</feature>
<dbReference type="AlphaFoldDB" id="A0A8S2XUF7"/>
<dbReference type="Proteomes" id="UP000677228">
    <property type="component" value="Unassembled WGS sequence"/>
</dbReference>
<evidence type="ECO:0000313" key="2">
    <source>
        <dbReference type="EMBL" id="CAF1659335.1"/>
    </source>
</evidence>
<dbReference type="EMBL" id="CAJNOK010069393">
    <property type="protein sequence ID" value="CAF1659335.1"/>
    <property type="molecule type" value="Genomic_DNA"/>
</dbReference>
<dbReference type="EMBL" id="CAJOBA010099529">
    <property type="protein sequence ID" value="CAF4515349.1"/>
    <property type="molecule type" value="Genomic_DNA"/>
</dbReference>
<dbReference type="Proteomes" id="UP000682733">
    <property type="component" value="Unassembled WGS sequence"/>
</dbReference>